<keyword evidence="1" id="KW-0863">Zinc-finger</keyword>
<dbReference type="PROSITE" id="PS50157">
    <property type="entry name" value="ZINC_FINGER_C2H2_2"/>
    <property type="match status" value="2"/>
</dbReference>
<dbReference type="SMART" id="SM00355">
    <property type="entry name" value="ZnF_C2H2"/>
    <property type="match status" value="2"/>
</dbReference>
<dbReference type="InterPro" id="IPR013087">
    <property type="entry name" value="Znf_C2H2_type"/>
</dbReference>
<dbReference type="Gene3D" id="3.30.160.60">
    <property type="entry name" value="Classic Zinc Finger"/>
    <property type="match status" value="1"/>
</dbReference>
<protein>
    <recommendedName>
        <fullName evidence="3">C2H2-type domain-containing protein</fullName>
    </recommendedName>
</protein>
<accession>A0AAD2ADS0</accession>
<proteinExistence type="predicted"/>
<evidence type="ECO:0000256" key="2">
    <source>
        <dbReference type="SAM" id="MobiDB-lite"/>
    </source>
</evidence>
<dbReference type="EMBL" id="OU503057">
    <property type="protein sequence ID" value="CAI9785793.1"/>
    <property type="molecule type" value="Genomic_DNA"/>
</dbReference>
<keyword evidence="1" id="KW-0479">Metal-binding</keyword>
<name>A0AAD2ADS0_9LAMI</name>
<keyword evidence="1" id="KW-0862">Zinc</keyword>
<dbReference type="AlphaFoldDB" id="A0AAD2ADS0"/>
<feature type="region of interest" description="Disordered" evidence="2">
    <location>
        <begin position="1"/>
        <end position="38"/>
    </location>
</feature>
<dbReference type="PANTHER" id="PTHR47591:SF1">
    <property type="entry name" value="ZINC FINGER PROTEIN ZAT2-RELATED"/>
    <property type="match status" value="1"/>
</dbReference>
<dbReference type="SUPFAM" id="SSF57667">
    <property type="entry name" value="beta-beta-alpha zinc fingers"/>
    <property type="match status" value="1"/>
</dbReference>
<sequence>MEKEQENQPDSIMEDDQDSDGAETVAPPDVSTNKPLRVKIKFPNMKKSVEEDGPKVKNHFCLECKKRFSSGKALGGHMSSAHVQANKDFSLKKMKSKTKRRPKKLVCSGSPSGYGGKNICKICEKEFTTKKSLFGHMRSHPDREWRGMEPPAEAVRNLSEPEFEAVNEVPSHVLDGDQVDSGLVVVSAVLGLNESVKWQVTGKRGWSPTKPVIDSPPLQSSKEILAVQQLIRLVNGDSKPSEDLDSKVNEGEATSSNFWTPEDVTDDANQDFQLDKNREKVFPAGDERYSPVKKLKIWERTDENPGGAQSRRTLCNFKGKGKLIPGYDTENSTSSDSSSDEFDYPYKYHPRSCMMTKIKNTKEKISMELESAPNFSHIGLAAESAPPAVTPDKYICITCRKSFLKPQALGGRRSSHKKFKVKVYNTIDDKSSNGASYVKNVPKANAIKQLEVNKALGVQNQCHCTGECNHAYHVTSADKAKKEKRVHEFDLNEPGW</sequence>
<evidence type="ECO:0000313" key="4">
    <source>
        <dbReference type="EMBL" id="CAI9785793.1"/>
    </source>
</evidence>
<reference evidence="4" key="1">
    <citation type="submission" date="2023-05" db="EMBL/GenBank/DDBJ databases">
        <authorList>
            <person name="Huff M."/>
        </authorList>
    </citation>
    <scope>NUCLEOTIDE SEQUENCE</scope>
</reference>
<evidence type="ECO:0000256" key="1">
    <source>
        <dbReference type="PROSITE-ProRule" id="PRU00042"/>
    </source>
</evidence>
<gene>
    <name evidence="4" type="ORF">FPE_LOCUS33223</name>
</gene>
<dbReference type="PANTHER" id="PTHR47591">
    <property type="entry name" value="ZINC FINGER PROTEIN ZAT2-RELATED"/>
    <property type="match status" value="1"/>
</dbReference>
<keyword evidence="5" id="KW-1185">Reference proteome</keyword>
<feature type="compositionally biased region" description="Acidic residues" evidence="2">
    <location>
        <begin position="12"/>
        <end position="21"/>
    </location>
</feature>
<feature type="compositionally biased region" description="Basic and acidic residues" evidence="2">
    <location>
        <begin position="239"/>
        <end position="250"/>
    </location>
</feature>
<feature type="region of interest" description="Disordered" evidence="2">
    <location>
        <begin position="237"/>
        <end position="265"/>
    </location>
</feature>
<dbReference type="Proteomes" id="UP000834106">
    <property type="component" value="Chromosome 22"/>
</dbReference>
<feature type="domain" description="C2H2-type" evidence="3">
    <location>
        <begin position="118"/>
        <end position="145"/>
    </location>
</feature>
<evidence type="ECO:0000259" key="3">
    <source>
        <dbReference type="PROSITE" id="PS50157"/>
    </source>
</evidence>
<dbReference type="Pfam" id="PF13912">
    <property type="entry name" value="zf-C2H2_6"/>
    <property type="match status" value="2"/>
</dbReference>
<evidence type="ECO:0000313" key="5">
    <source>
        <dbReference type="Proteomes" id="UP000834106"/>
    </source>
</evidence>
<dbReference type="GO" id="GO:0008270">
    <property type="term" value="F:zinc ion binding"/>
    <property type="evidence" value="ECO:0007669"/>
    <property type="project" value="UniProtKB-KW"/>
</dbReference>
<dbReference type="InterPro" id="IPR036236">
    <property type="entry name" value="Znf_C2H2_sf"/>
</dbReference>
<feature type="domain" description="C2H2-type" evidence="3">
    <location>
        <begin position="59"/>
        <end position="87"/>
    </location>
</feature>
<dbReference type="PROSITE" id="PS00028">
    <property type="entry name" value="ZINC_FINGER_C2H2_1"/>
    <property type="match status" value="2"/>
</dbReference>
<organism evidence="4 5">
    <name type="scientific">Fraxinus pennsylvanica</name>
    <dbReference type="NCBI Taxonomy" id="56036"/>
    <lineage>
        <taxon>Eukaryota</taxon>
        <taxon>Viridiplantae</taxon>
        <taxon>Streptophyta</taxon>
        <taxon>Embryophyta</taxon>
        <taxon>Tracheophyta</taxon>
        <taxon>Spermatophyta</taxon>
        <taxon>Magnoliopsida</taxon>
        <taxon>eudicotyledons</taxon>
        <taxon>Gunneridae</taxon>
        <taxon>Pentapetalae</taxon>
        <taxon>asterids</taxon>
        <taxon>lamiids</taxon>
        <taxon>Lamiales</taxon>
        <taxon>Oleaceae</taxon>
        <taxon>Oleeae</taxon>
        <taxon>Fraxinus</taxon>
    </lineage>
</organism>